<feature type="domain" description="Protein kinase" evidence="14">
    <location>
        <begin position="504"/>
        <end position="606"/>
    </location>
</feature>
<dbReference type="Pfam" id="PF08276">
    <property type="entry name" value="PAN_2"/>
    <property type="match status" value="1"/>
</dbReference>
<dbReference type="FunFam" id="2.90.10.10:FF:000001">
    <property type="entry name" value="G-type lectin S-receptor-like serine/threonine-protein kinase"/>
    <property type="match status" value="1"/>
</dbReference>
<dbReference type="InterPro" id="IPR001480">
    <property type="entry name" value="Bulb-type_lectin_dom"/>
</dbReference>
<keyword evidence="12" id="KW-1133">Transmembrane helix</keyword>
<evidence type="ECO:0000256" key="1">
    <source>
        <dbReference type="ARBA" id="ARBA00012513"/>
    </source>
</evidence>
<dbReference type="InterPro" id="IPR001245">
    <property type="entry name" value="Ser-Thr/Tyr_kinase_cat_dom"/>
</dbReference>
<evidence type="ECO:0000259" key="14">
    <source>
        <dbReference type="PROSITE" id="PS50011"/>
    </source>
</evidence>
<evidence type="ECO:0000256" key="8">
    <source>
        <dbReference type="ARBA" id="ARBA00023157"/>
    </source>
</evidence>
<keyword evidence="6 17" id="KW-0418">Kinase</keyword>
<dbReference type="GO" id="GO:0004674">
    <property type="term" value="F:protein serine/threonine kinase activity"/>
    <property type="evidence" value="ECO:0007669"/>
    <property type="project" value="UniProtKB-KW"/>
</dbReference>
<keyword evidence="7" id="KW-0067">ATP-binding</keyword>
<dbReference type="InterPro" id="IPR000858">
    <property type="entry name" value="S_locus_glycoprot_dom"/>
</dbReference>
<dbReference type="GO" id="GO:0048544">
    <property type="term" value="P:recognition of pollen"/>
    <property type="evidence" value="ECO:0007669"/>
    <property type="project" value="InterPro"/>
</dbReference>
<evidence type="ECO:0000256" key="7">
    <source>
        <dbReference type="ARBA" id="ARBA00022840"/>
    </source>
</evidence>
<evidence type="ECO:0000259" key="16">
    <source>
        <dbReference type="PROSITE" id="PS50948"/>
    </source>
</evidence>
<feature type="chain" id="PRO_5029796240" description="non-specific serine/threonine protein kinase" evidence="13">
    <location>
        <begin position="21"/>
        <end position="606"/>
    </location>
</feature>
<evidence type="ECO:0000259" key="15">
    <source>
        <dbReference type="PROSITE" id="PS50927"/>
    </source>
</evidence>
<dbReference type="Gene3D" id="2.90.10.10">
    <property type="entry name" value="Bulb-type lectin domain"/>
    <property type="match status" value="1"/>
</dbReference>
<evidence type="ECO:0000256" key="3">
    <source>
        <dbReference type="ARBA" id="ARBA00022679"/>
    </source>
</evidence>
<comment type="caution">
    <text evidence="17">The sequence shown here is derived from an EMBL/GenBank/DDBJ whole genome shotgun (WGS) entry which is preliminary data.</text>
</comment>
<dbReference type="CDD" id="cd00028">
    <property type="entry name" value="B_lectin"/>
    <property type="match status" value="1"/>
</dbReference>
<keyword evidence="5" id="KW-0547">Nucleotide-binding</keyword>
<dbReference type="PANTHER" id="PTHR32444">
    <property type="entry name" value="BULB-TYPE LECTIN DOMAIN-CONTAINING PROTEIN"/>
    <property type="match status" value="1"/>
</dbReference>
<dbReference type="GO" id="GO:0030246">
    <property type="term" value="F:carbohydrate binding"/>
    <property type="evidence" value="ECO:0007669"/>
    <property type="project" value="UniProtKB-KW"/>
</dbReference>
<evidence type="ECO:0000256" key="12">
    <source>
        <dbReference type="SAM" id="Phobius"/>
    </source>
</evidence>
<evidence type="ECO:0000256" key="4">
    <source>
        <dbReference type="ARBA" id="ARBA00022729"/>
    </source>
</evidence>
<gene>
    <name evidence="17" type="ORF">HS088_TW21G00492</name>
</gene>
<reference evidence="17 18" key="1">
    <citation type="journal article" date="2020" name="Nat. Commun.">
        <title>Genome of Tripterygium wilfordii and identification of cytochrome P450 involved in triptolide biosynthesis.</title>
        <authorList>
            <person name="Tu L."/>
            <person name="Su P."/>
            <person name="Zhang Z."/>
            <person name="Gao L."/>
            <person name="Wang J."/>
            <person name="Hu T."/>
            <person name="Zhou J."/>
            <person name="Zhang Y."/>
            <person name="Zhao Y."/>
            <person name="Liu Y."/>
            <person name="Song Y."/>
            <person name="Tong Y."/>
            <person name="Lu Y."/>
            <person name="Yang J."/>
            <person name="Xu C."/>
            <person name="Jia M."/>
            <person name="Peters R.J."/>
            <person name="Huang L."/>
            <person name="Gao W."/>
        </authorList>
    </citation>
    <scope>NUCLEOTIDE SEQUENCE [LARGE SCALE GENOMIC DNA]</scope>
    <source>
        <strain evidence="18">cv. XIE 37</strain>
        <tissue evidence="17">Leaf</tissue>
    </source>
</reference>
<keyword evidence="9" id="KW-0325">Glycoprotein</keyword>
<dbReference type="InterPro" id="IPR020635">
    <property type="entry name" value="Tyr_kinase_cat_dom"/>
</dbReference>
<dbReference type="InParanoid" id="A0A7J7C341"/>
<feature type="signal peptide" evidence="13">
    <location>
        <begin position="1"/>
        <end position="20"/>
    </location>
</feature>
<evidence type="ECO:0000256" key="2">
    <source>
        <dbReference type="ARBA" id="ARBA00022527"/>
    </source>
</evidence>
<keyword evidence="8" id="KW-1015">Disulfide bond</keyword>
<name>A0A7J7C341_TRIWF</name>
<feature type="domain" description="Apple" evidence="16">
    <location>
        <begin position="339"/>
        <end position="419"/>
    </location>
</feature>
<accession>A0A7J7C341</accession>
<sequence>MKGFTIFCFWFSLFCVFVVSVTVDGDEIPLNGTLKDGETIASSDGYFELGFVGIGGSKNRYLGIWYSFSNETIVWIANREAPLNDSSGLLKFTPQGVLQLLNSANNVVWNSSLLRGARNPVAQLLVTGNLVVKEANDDDEDNYLWQSFDYLTDTFLPAVKFGVNLVTNTESLLRSWISPDNPSPGNSTTQMDTSGYPQIFIRKGKDIVFRSGPWNGIRFSGMPNLSPNPIYTYEFVMNEREIYYRYDLTNSSVFTRMMLNNEGIFQRLTWTSRTQGWNLYLTAQMDNCDNYGTCGVYGSCDINNSPACECLKGFTPKYPGDWESGDWSGGCVMKSNMTCGDGEGFRRISSVKLPDTRMAWFNRTIDLRECELTCLRNCSCKAYSTLDISNGTGCLQWYGDLIDIREYTETGQDFFLKLPASELDTSRSSDTKRVVLFIVIPVVAMGFIFLGVYLLLFMRKKKLRREEGMSMRQIEREYMDESRQKDLELPLFDFTTIVTATKNFSDYNKLGEGGYGPVYKGTLKDGQEIAVKRLSKESTQGLDEFKNEVLCIAKLQHRNLVKLLGCCIQMEEKMLIYEYMPNKSLDAFIFGKALSLNILRLTRPTN</sequence>
<dbReference type="SMART" id="SM00473">
    <property type="entry name" value="PAN_AP"/>
    <property type="match status" value="1"/>
</dbReference>
<dbReference type="PROSITE" id="PS50927">
    <property type="entry name" value="BULB_LECTIN"/>
    <property type="match status" value="1"/>
</dbReference>
<evidence type="ECO:0000256" key="10">
    <source>
        <dbReference type="ARBA" id="ARBA00047899"/>
    </source>
</evidence>
<protein>
    <recommendedName>
        <fullName evidence="1">non-specific serine/threonine protein kinase</fullName>
        <ecNumber evidence="1">2.7.11.1</ecNumber>
    </recommendedName>
</protein>
<evidence type="ECO:0000256" key="5">
    <source>
        <dbReference type="ARBA" id="ARBA00022741"/>
    </source>
</evidence>
<dbReference type="InterPro" id="IPR036426">
    <property type="entry name" value="Bulb-type_lectin_dom_sf"/>
</dbReference>
<dbReference type="Proteomes" id="UP000593562">
    <property type="component" value="Unassembled WGS sequence"/>
</dbReference>
<dbReference type="FunFam" id="3.30.200.20:FF:000195">
    <property type="entry name" value="G-type lectin S-receptor-like serine/threonine-protein kinase"/>
    <property type="match status" value="1"/>
</dbReference>
<dbReference type="PANTHER" id="PTHR32444:SF160">
    <property type="entry name" value="RECEPTOR-LIKE SERINE_THREONINE-PROTEIN KINASE"/>
    <property type="match status" value="1"/>
</dbReference>
<evidence type="ECO:0000256" key="6">
    <source>
        <dbReference type="ARBA" id="ARBA00022777"/>
    </source>
</evidence>
<dbReference type="CDD" id="cd01098">
    <property type="entry name" value="PAN_AP_plant"/>
    <property type="match status" value="1"/>
</dbReference>
<keyword evidence="12" id="KW-0472">Membrane</keyword>
<evidence type="ECO:0000256" key="11">
    <source>
        <dbReference type="ARBA" id="ARBA00048679"/>
    </source>
</evidence>
<keyword evidence="17" id="KW-0675">Receptor</keyword>
<dbReference type="Pfam" id="PF01453">
    <property type="entry name" value="B_lectin"/>
    <property type="match status" value="1"/>
</dbReference>
<dbReference type="Pfam" id="PF00954">
    <property type="entry name" value="S_locus_glycop"/>
    <property type="match status" value="1"/>
</dbReference>
<dbReference type="PROSITE" id="PS50011">
    <property type="entry name" value="PROTEIN_KINASE_DOM"/>
    <property type="match status" value="1"/>
</dbReference>
<keyword evidence="17" id="KW-0430">Lectin</keyword>
<comment type="catalytic activity">
    <reaction evidence="11">
        <text>L-seryl-[protein] + ATP = O-phospho-L-seryl-[protein] + ADP + H(+)</text>
        <dbReference type="Rhea" id="RHEA:17989"/>
        <dbReference type="Rhea" id="RHEA-COMP:9863"/>
        <dbReference type="Rhea" id="RHEA-COMP:11604"/>
        <dbReference type="ChEBI" id="CHEBI:15378"/>
        <dbReference type="ChEBI" id="CHEBI:29999"/>
        <dbReference type="ChEBI" id="CHEBI:30616"/>
        <dbReference type="ChEBI" id="CHEBI:83421"/>
        <dbReference type="ChEBI" id="CHEBI:456216"/>
        <dbReference type="EC" id="2.7.11.1"/>
    </reaction>
</comment>
<dbReference type="PROSITE" id="PS50948">
    <property type="entry name" value="PAN"/>
    <property type="match status" value="1"/>
</dbReference>
<dbReference type="EC" id="2.7.11.1" evidence="1"/>
<comment type="catalytic activity">
    <reaction evidence="10">
        <text>L-threonyl-[protein] + ATP = O-phospho-L-threonyl-[protein] + ADP + H(+)</text>
        <dbReference type="Rhea" id="RHEA:46608"/>
        <dbReference type="Rhea" id="RHEA-COMP:11060"/>
        <dbReference type="Rhea" id="RHEA-COMP:11605"/>
        <dbReference type="ChEBI" id="CHEBI:15378"/>
        <dbReference type="ChEBI" id="CHEBI:30013"/>
        <dbReference type="ChEBI" id="CHEBI:30616"/>
        <dbReference type="ChEBI" id="CHEBI:61977"/>
        <dbReference type="ChEBI" id="CHEBI:456216"/>
        <dbReference type="EC" id="2.7.11.1"/>
    </reaction>
</comment>
<feature type="transmembrane region" description="Helical" evidence="12">
    <location>
        <begin position="434"/>
        <end position="456"/>
    </location>
</feature>
<dbReference type="SUPFAM" id="SSF56112">
    <property type="entry name" value="Protein kinase-like (PK-like)"/>
    <property type="match status" value="1"/>
</dbReference>
<keyword evidence="4 13" id="KW-0732">Signal</keyword>
<dbReference type="Gene3D" id="3.30.200.20">
    <property type="entry name" value="Phosphorylase Kinase, domain 1"/>
    <property type="match status" value="1"/>
</dbReference>
<proteinExistence type="predicted"/>
<dbReference type="InterPro" id="IPR003609">
    <property type="entry name" value="Pan_app"/>
</dbReference>
<keyword evidence="2" id="KW-0723">Serine/threonine-protein kinase</keyword>
<dbReference type="SUPFAM" id="SSF51110">
    <property type="entry name" value="alpha-D-mannose-specific plant lectins"/>
    <property type="match status" value="1"/>
</dbReference>
<dbReference type="GO" id="GO:0004713">
    <property type="term" value="F:protein tyrosine kinase activity"/>
    <property type="evidence" value="ECO:0007669"/>
    <property type="project" value="InterPro"/>
</dbReference>
<dbReference type="GO" id="GO:0005524">
    <property type="term" value="F:ATP binding"/>
    <property type="evidence" value="ECO:0007669"/>
    <property type="project" value="UniProtKB-KW"/>
</dbReference>
<dbReference type="SMART" id="SM00108">
    <property type="entry name" value="B_lectin"/>
    <property type="match status" value="1"/>
</dbReference>
<organism evidence="17 18">
    <name type="scientific">Tripterygium wilfordii</name>
    <name type="common">Thunder God vine</name>
    <dbReference type="NCBI Taxonomy" id="458696"/>
    <lineage>
        <taxon>Eukaryota</taxon>
        <taxon>Viridiplantae</taxon>
        <taxon>Streptophyta</taxon>
        <taxon>Embryophyta</taxon>
        <taxon>Tracheophyta</taxon>
        <taxon>Spermatophyta</taxon>
        <taxon>Magnoliopsida</taxon>
        <taxon>eudicotyledons</taxon>
        <taxon>Gunneridae</taxon>
        <taxon>Pentapetalae</taxon>
        <taxon>rosids</taxon>
        <taxon>fabids</taxon>
        <taxon>Celastrales</taxon>
        <taxon>Celastraceae</taxon>
        <taxon>Tripterygium</taxon>
    </lineage>
</organism>
<dbReference type="Pfam" id="PF07714">
    <property type="entry name" value="PK_Tyr_Ser-Thr"/>
    <property type="match status" value="1"/>
</dbReference>
<feature type="domain" description="Bulb-type lectin" evidence="15">
    <location>
        <begin position="25"/>
        <end position="145"/>
    </location>
</feature>
<evidence type="ECO:0000313" key="18">
    <source>
        <dbReference type="Proteomes" id="UP000593562"/>
    </source>
</evidence>
<dbReference type="AlphaFoldDB" id="A0A7J7C341"/>
<dbReference type="EMBL" id="JAAARO010000021">
    <property type="protein sequence ID" value="KAF5728345.1"/>
    <property type="molecule type" value="Genomic_DNA"/>
</dbReference>
<dbReference type="InterPro" id="IPR011009">
    <property type="entry name" value="Kinase-like_dom_sf"/>
</dbReference>
<dbReference type="SMART" id="SM00219">
    <property type="entry name" value="TyrKc"/>
    <property type="match status" value="1"/>
</dbReference>
<keyword evidence="12" id="KW-0812">Transmembrane</keyword>
<keyword evidence="3" id="KW-0808">Transferase</keyword>
<evidence type="ECO:0000256" key="9">
    <source>
        <dbReference type="ARBA" id="ARBA00023180"/>
    </source>
</evidence>
<dbReference type="InterPro" id="IPR000719">
    <property type="entry name" value="Prot_kinase_dom"/>
</dbReference>
<evidence type="ECO:0000256" key="13">
    <source>
        <dbReference type="SAM" id="SignalP"/>
    </source>
</evidence>
<evidence type="ECO:0000313" key="17">
    <source>
        <dbReference type="EMBL" id="KAF5728345.1"/>
    </source>
</evidence>
<keyword evidence="18" id="KW-1185">Reference proteome</keyword>